<proteinExistence type="predicted"/>
<accession>X1K0Z8</accession>
<feature type="non-terminal residue" evidence="1">
    <location>
        <position position="1"/>
    </location>
</feature>
<reference evidence="1" key="1">
    <citation type="journal article" date="2014" name="Front. Microbiol.">
        <title>High frequency of phylogenetically diverse reductive dehalogenase-homologous genes in deep subseafloor sedimentary metagenomes.</title>
        <authorList>
            <person name="Kawai M."/>
            <person name="Futagami T."/>
            <person name="Toyoda A."/>
            <person name="Takaki Y."/>
            <person name="Nishi S."/>
            <person name="Hori S."/>
            <person name="Arai W."/>
            <person name="Tsubouchi T."/>
            <person name="Morono Y."/>
            <person name="Uchiyama I."/>
            <person name="Ito T."/>
            <person name="Fujiyama A."/>
            <person name="Inagaki F."/>
            <person name="Takami H."/>
        </authorList>
    </citation>
    <scope>NUCLEOTIDE SEQUENCE</scope>
    <source>
        <strain evidence="1">Expedition CK06-06</strain>
    </source>
</reference>
<dbReference type="EMBL" id="BARU01026330">
    <property type="protein sequence ID" value="GAH75763.1"/>
    <property type="molecule type" value="Genomic_DNA"/>
</dbReference>
<evidence type="ECO:0000313" key="1">
    <source>
        <dbReference type="EMBL" id="GAH75763.1"/>
    </source>
</evidence>
<organism evidence="1">
    <name type="scientific">marine sediment metagenome</name>
    <dbReference type="NCBI Taxonomy" id="412755"/>
    <lineage>
        <taxon>unclassified sequences</taxon>
        <taxon>metagenomes</taxon>
        <taxon>ecological metagenomes</taxon>
    </lineage>
</organism>
<protein>
    <submittedName>
        <fullName evidence="1">Uncharacterized protein</fullName>
    </submittedName>
</protein>
<sequence>YGYTLNFCSDGTLGLAGVTFTNWGAGYNGKSEKRVFCVLGAENPS</sequence>
<comment type="caution">
    <text evidence="1">The sequence shown here is derived from an EMBL/GenBank/DDBJ whole genome shotgun (WGS) entry which is preliminary data.</text>
</comment>
<gene>
    <name evidence="1" type="ORF">S03H2_42314</name>
</gene>
<dbReference type="AlphaFoldDB" id="X1K0Z8"/>
<name>X1K0Z8_9ZZZZ</name>